<feature type="signal peptide" evidence="1">
    <location>
        <begin position="1"/>
        <end position="26"/>
    </location>
</feature>
<sequence>MKTKMIHTILPTLVASSIMISSIAQAEDVHKTPIVTIYQGNIALIQETRALTLNHENSTLFLSGISPSANTSSLVLTFTADKEGEKVPTIVAKKLDRNILSPNTLLNDFVGKQVKIVSTQAGQEKVETATILSNNGGLIIQYQDRIELNLPENARIAFSTLPEGLSNTPVLSVILNNLPETKSPYQANLTYLTGGLNWSTDYIAQLDDKNKTLKLEGWATINNGSGLDYQNAKIRLIAGEPNLIHTNITPRYNMALMASAKMEMMDESTAISAQSVGDFYLYDIPTISTLKNNEETQLMLFTSEAIPYQKSYYFTNYASYQRESDKIDLTNAEIRIYFKNDEASHLGFPLPSGIIRLYEGAQNIAFLGEDQLPATPNQQTAILNSGKAFDVTQKRQSTSYNIINEDETEISYQLTLSNAKSEAVEVVVNERIPNMSDLNWEMIDTNHKIKSSNSDGVTWKLTIPANSENVLTYTIRYTRFKN</sequence>
<keyword evidence="1" id="KW-0732">Signal</keyword>
<dbReference type="Pfam" id="PF13598">
    <property type="entry name" value="DUF4139"/>
    <property type="match status" value="1"/>
</dbReference>
<protein>
    <submittedName>
        <fullName evidence="3">DUF4139 domain-containing protein</fullName>
    </submittedName>
</protein>
<dbReference type="RefSeq" id="WP_026879271.1">
    <property type="nucleotide sequence ID" value="NZ_AZOD01000030.1"/>
</dbReference>
<evidence type="ECO:0000259" key="2">
    <source>
        <dbReference type="Pfam" id="PF13598"/>
    </source>
</evidence>
<keyword evidence="4" id="KW-1185">Reference proteome</keyword>
<dbReference type="EMBL" id="CP150637">
    <property type="protein sequence ID" value="WZW87962.1"/>
    <property type="molecule type" value="Genomic_DNA"/>
</dbReference>
<name>A0ABZ3C1D9_9GAMM</name>
<dbReference type="PANTHER" id="PTHR38075:SF1">
    <property type="entry name" value="DUF4139 DOMAIN-CONTAINING PROTEIN"/>
    <property type="match status" value="1"/>
</dbReference>
<feature type="chain" id="PRO_5046371133" evidence="1">
    <location>
        <begin position="27"/>
        <end position="482"/>
    </location>
</feature>
<proteinExistence type="predicted"/>
<evidence type="ECO:0000313" key="3">
    <source>
        <dbReference type="EMBL" id="WZW87962.1"/>
    </source>
</evidence>
<organism evidence="3 4">
    <name type="scientific">Ignatzschineria larvae DSM 13226</name>
    <dbReference type="NCBI Taxonomy" id="1111732"/>
    <lineage>
        <taxon>Bacteria</taxon>
        <taxon>Pseudomonadati</taxon>
        <taxon>Pseudomonadota</taxon>
        <taxon>Gammaproteobacteria</taxon>
        <taxon>Cardiobacteriales</taxon>
        <taxon>Ignatzschineriaceae</taxon>
        <taxon>Ignatzschineria</taxon>
    </lineage>
</organism>
<gene>
    <name evidence="3" type="ORF">WMO13_00850</name>
</gene>
<evidence type="ECO:0000313" key="4">
    <source>
        <dbReference type="Proteomes" id="UP001449178"/>
    </source>
</evidence>
<dbReference type="PANTHER" id="PTHR38075">
    <property type="entry name" value="DUF4139 DOMAIN-CONTAINING PROTEIN"/>
    <property type="match status" value="1"/>
</dbReference>
<dbReference type="InterPro" id="IPR037291">
    <property type="entry name" value="DUF4139"/>
</dbReference>
<accession>A0ABZ3C1D9</accession>
<evidence type="ECO:0000256" key="1">
    <source>
        <dbReference type="SAM" id="SignalP"/>
    </source>
</evidence>
<reference evidence="3 4" key="1">
    <citation type="submission" date="2024-03" db="EMBL/GenBank/DDBJ databases">
        <title>Complete Genome Sequence and Annotation of Ignatzschineria larvae DSM 13226.</title>
        <authorList>
            <person name="Cantrell E."/>
            <person name="Burcham Z.M."/>
        </authorList>
    </citation>
    <scope>NUCLEOTIDE SEQUENCE [LARGE SCALE GENOMIC DNA]</scope>
    <source>
        <strain evidence="3 4">DSM 13226</strain>
    </source>
</reference>
<dbReference type="Proteomes" id="UP001449178">
    <property type="component" value="Chromosome"/>
</dbReference>
<feature type="domain" description="DUF4139" evidence="2">
    <location>
        <begin position="188"/>
        <end position="476"/>
    </location>
</feature>